<proteinExistence type="predicted"/>
<protein>
    <submittedName>
        <fullName evidence="2">Uncharacterized protein</fullName>
    </submittedName>
</protein>
<keyword evidence="3" id="KW-1185">Reference proteome</keyword>
<evidence type="ECO:0000313" key="3">
    <source>
        <dbReference type="Proteomes" id="UP000248132"/>
    </source>
</evidence>
<feature type="region of interest" description="Disordered" evidence="1">
    <location>
        <begin position="44"/>
        <end position="68"/>
    </location>
</feature>
<sequence>MGKHILLEKAKCYEINMSLPTPDNCIFFSSIGYWVNSITGKPMMQGDNPRKLQSKKHDIETGEDQKGE</sequence>
<comment type="caution">
    <text evidence="2">The sequence shown here is derived from an EMBL/GenBank/DDBJ whole genome shotgun (WGS) entry which is preliminary data.</text>
</comment>
<dbReference type="EMBL" id="QKMR01000036">
    <property type="protein sequence ID" value="PYG84275.1"/>
    <property type="molecule type" value="Genomic_DNA"/>
</dbReference>
<name>A0A318XII9_9FIRM</name>
<dbReference type="OrthoDB" id="2086268at2"/>
<organism evidence="2 3">
    <name type="scientific">Ruminiclostridium sufflavum DSM 19573</name>
    <dbReference type="NCBI Taxonomy" id="1121337"/>
    <lineage>
        <taxon>Bacteria</taxon>
        <taxon>Bacillati</taxon>
        <taxon>Bacillota</taxon>
        <taxon>Clostridia</taxon>
        <taxon>Eubacteriales</taxon>
        <taxon>Oscillospiraceae</taxon>
        <taxon>Ruminiclostridium</taxon>
    </lineage>
</organism>
<dbReference type="RefSeq" id="WP_110463627.1">
    <property type="nucleotide sequence ID" value="NZ_QKMR01000036.1"/>
</dbReference>
<evidence type="ECO:0000256" key="1">
    <source>
        <dbReference type="SAM" id="MobiDB-lite"/>
    </source>
</evidence>
<feature type="compositionally biased region" description="Basic and acidic residues" evidence="1">
    <location>
        <begin position="55"/>
        <end position="68"/>
    </location>
</feature>
<accession>A0A318XII9</accession>
<dbReference type="AlphaFoldDB" id="A0A318XII9"/>
<reference evidence="2 3" key="1">
    <citation type="submission" date="2018-06" db="EMBL/GenBank/DDBJ databases">
        <title>Genomic Encyclopedia of Type Strains, Phase I: the one thousand microbial genomes (KMG-I) project.</title>
        <authorList>
            <person name="Kyrpides N."/>
        </authorList>
    </citation>
    <scope>NUCLEOTIDE SEQUENCE [LARGE SCALE GENOMIC DNA]</scope>
    <source>
        <strain evidence="2 3">DSM 19573</strain>
    </source>
</reference>
<gene>
    <name evidence="2" type="ORF">LY28_03695</name>
</gene>
<evidence type="ECO:0000313" key="2">
    <source>
        <dbReference type="EMBL" id="PYG84275.1"/>
    </source>
</evidence>
<dbReference type="Proteomes" id="UP000248132">
    <property type="component" value="Unassembled WGS sequence"/>
</dbReference>